<evidence type="ECO:0000313" key="2">
    <source>
        <dbReference type="EMBL" id="OKH93865.1"/>
    </source>
</evidence>
<gene>
    <name evidence="2" type="ORF">AB852_14245</name>
</gene>
<feature type="transmembrane region" description="Helical" evidence="1">
    <location>
        <begin position="49"/>
        <end position="66"/>
    </location>
</feature>
<dbReference type="AlphaFoldDB" id="A0A1Q4V7S5"/>
<dbReference type="Proteomes" id="UP000186455">
    <property type="component" value="Unassembled WGS sequence"/>
</dbReference>
<evidence type="ECO:0000256" key="1">
    <source>
        <dbReference type="SAM" id="Phobius"/>
    </source>
</evidence>
<keyword evidence="1" id="KW-1133">Transmembrane helix</keyword>
<feature type="transmembrane region" description="Helical" evidence="1">
    <location>
        <begin position="21"/>
        <end position="43"/>
    </location>
</feature>
<reference evidence="2 3" key="1">
    <citation type="submission" date="2015-06" db="EMBL/GenBank/DDBJ databases">
        <title>Cloning and characterization of the uncialamcin biosynthetic gene cluster.</title>
        <authorList>
            <person name="Yan X."/>
            <person name="Huang T."/>
            <person name="Ge H."/>
            <person name="Shen B."/>
        </authorList>
    </citation>
    <scope>NUCLEOTIDE SEQUENCE [LARGE SCALE GENOMIC DNA]</scope>
    <source>
        <strain evidence="2 3">DCA2648</strain>
    </source>
</reference>
<organism evidence="2 3">
    <name type="scientific">Streptomyces uncialis</name>
    <dbReference type="NCBI Taxonomy" id="1048205"/>
    <lineage>
        <taxon>Bacteria</taxon>
        <taxon>Bacillati</taxon>
        <taxon>Actinomycetota</taxon>
        <taxon>Actinomycetes</taxon>
        <taxon>Kitasatosporales</taxon>
        <taxon>Streptomycetaceae</taxon>
        <taxon>Streptomyces</taxon>
    </lineage>
</organism>
<dbReference type="EMBL" id="LFBV01000003">
    <property type="protein sequence ID" value="OKH93865.1"/>
    <property type="molecule type" value="Genomic_DNA"/>
</dbReference>
<keyword evidence="1" id="KW-0472">Membrane</keyword>
<proteinExistence type="predicted"/>
<keyword evidence="3" id="KW-1185">Reference proteome</keyword>
<protein>
    <submittedName>
        <fullName evidence="2">Uncharacterized protein</fullName>
    </submittedName>
</protein>
<accession>A0A1Q4V7S5</accession>
<sequence length="71" mass="6994">MADLDDPLGRGSAVSDAATRAGLLLALGGTGLLTVIGLITAVLGYSAGLWVALAGVVCSIGTALAIRNRRS</sequence>
<comment type="caution">
    <text evidence="2">The sequence shown here is derived from an EMBL/GenBank/DDBJ whole genome shotgun (WGS) entry which is preliminary data.</text>
</comment>
<evidence type="ECO:0000313" key="3">
    <source>
        <dbReference type="Proteomes" id="UP000186455"/>
    </source>
</evidence>
<keyword evidence="1" id="KW-0812">Transmembrane</keyword>
<name>A0A1Q4V7S5_9ACTN</name>